<evidence type="ECO:0000256" key="13">
    <source>
        <dbReference type="ARBA" id="ARBA00033341"/>
    </source>
</evidence>
<proteinExistence type="inferred from homology"/>
<evidence type="ECO:0000256" key="9">
    <source>
        <dbReference type="ARBA" id="ARBA00023015"/>
    </source>
</evidence>
<dbReference type="InterPro" id="IPR036465">
    <property type="entry name" value="vWFA_dom_sf"/>
</dbReference>
<dbReference type="PANTHER" id="PTHR12831">
    <property type="entry name" value="TRANSCRIPTION INITIATION FACTOR IIH TFIIH , POLYPEPTIDE 3-RELATED"/>
    <property type="match status" value="1"/>
</dbReference>
<name>A0A316VSJ3_9BASI</name>
<keyword evidence="6 14" id="KW-0227">DNA damage</keyword>
<dbReference type="AlphaFoldDB" id="A0A316VSJ3"/>
<dbReference type="Gene3D" id="3.40.50.410">
    <property type="entry name" value="von Willebrand factor, type A domain"/>
    <property type="match status" value="1"/>
</dbReference>
<keyword evidence="5 14" id="KW-0479">Metal-binding</keyword>
<dbReference type="RefSeq" id="XP_025367178.1">
    <property type="nucleotide sequence ID" value="XM_025516419.1"/>
</dbReference>
<evidence type="ECO:0000256" key="11">
    <source>
        <dbReference type="ARBA" id="ARBA00023204"/>
    </source>
</evidence>
<evidence type="ECO:0000256" key="4">
    <source>
        <dbReference type="ARBA" id="ARBA00021280"/>
    </source>
</evidence>
<evidence type="ECO:0000256" key="7">
    <source>
        <dbReference type="ARBA" id="ARBA00022771"/>
    </source>
</evidence>
<comment type="subunit">
    <text evidence="14">Component of the 7-subunit TFIIH core complex composed of XPB/SSL2, XPD/RAD3, SSL1, TFB1, TFB2, TFB4 and TFB5, which is active in NER. The core complex associates with the 3-subunit CTD-kinase module TFIIK composed of CCL1, KIN28 and TFB3 to form the 10-subunit holoenzyme (holo-TFIIH) active in transcription.</text>
</comment>
<sequence length="389" mass="40821">MSHIKDVATSGVSSSSSSSSASANAGAVSASASTTTDFLALVVDVSPLSWTRLSGGGEGLRLMARALDEIIIFLNAHVGLQHGNGVVIYAAGNGDARLIYSTLEAAATTTTTTAVTSDANTYSRFAQLEESVRAGVASFLRDLTIEQAREDVAIVTAVARALCYLNRLDPTAASAAAGINPEAGRTPSHSQQQGKRILIISASEDQSGQYVPMMNCIFGAQKRGVVIDVCRLGGAGEASREEEEEGESDGAAAAAAAPASSAFLQQSTYLTRGNYIALHHPAHLLQTLLSAFLPASSIRPHLVIPNSSTIDFRASCFCHRRIVEVGYVCSRCLSIFCSPRKSCVTCGAAFGKEVERFKKEARAMGVVLVEGGEEEEEGDDAMRGHTRGV</sequence>
<dbReference type="GO" id="GO:0006355">
    <property type="term" value="P:regulation of DNA-templated transcription"/>
    <property type="evidence" value="ECO:0007669"/>
    <property type="project" value="InterPro"/>
</dbReference>
<dbReference type="InterPro" id="IPR004600">
    <property type="entry name" value="TFIIH_Tfb4/GTF2H3"/>
</dbReference>
<dbReference type="GO" id="GO:0005675">
    <property type="term" value="C:transcription factor TFIIH holo complex"/>
    <property type="evidence" value="ECO:0007669"/>
    <property type="project" value="UniProtKB-UniRule"/>
</dbReference>
<keyword evidence="12 14" id="KW-0539">Nucleus</keyword>
<comment type="similarity">
    <text evidence="3 14">Belongs to the TFB4 family.</text>
</comment>
<evidence type="ECO:0000256" key="3">
    <source>
        <dbReference type="ARBA" id="ARBA00005273"/>
    </source>
</evidence>
<accession>A0A316VSJ3</accession>
<evidence type="ECO:0000256" key="6">
    <source>
        <dbReference type="ARBA" id="ARBA00022763"/>
    </source>
</evidence>
<evidence type="ECO:0000256" key="15">
    <source>
        <dbReference type="SAM" id="MobiDB-lite"/>
    </source>
</evidence>
<dbReference type="STRING" id="1522189.A0A316VSJ3"/>
<dbReference type="GO" id="GO:0008270">
    <property type="term" value="F:zinc ion binding"/>
    <property type="evidence" value="ECO:0007669"/>
    <property type="project" value="UniProtKB-KW"/>
</dbReference>
<dbReference type="GO" id="GO:0006289">
    <property type="term" value="P:nucleotide-excision repair"/>
    <property type="evidence" value="ECO:0007669"/>
    <property type="project" value="UniProtKB-UniRule"/>
</dbReference>
<keyword evidence="10 14" id="KW-0804">Transcription</keyword>
<evidence type="ECO:0000256" key="10">
    <source>
        <dbReference type="ARBA" id="ARBA00023163"/>
    </source>
</evidence>
<keyword evidence="9 14" id="KW-0805">Transcription regulation</keyword>
<keyword evidence="17" id="KW-1185">Reference proteome</keyword>
<organism evidence="16 17">
    <name type="scientific">Ceraceosorus guamensis</name>
    <dbReference type="NCBI Taxonomy" id="1522189"/>
    <lineage>
        <taxon>Eukaryota</taxon>
        <taxon>Fungi</taxon>
        <taxon>Dikarya</taxon>
        <taxon>Basidiomycota</taxon>
        <taxon>Ustilaginomycotina</taxon>
        <taxon>Exobasidiomycetes</taxon>
        <taxon>Ceraceosorales</taxon>
        <taxon>Ceraceosoraceae</taxon>
        <taxon>Ceraceosorus</taxon>
    </lineage>
</organism>
<dbReference type="Pfam" id="PF03850">
    <property type="entry name" value="Tfb4"/>
    <property type="match status" value="2"/>
</dbReference>
<reference evidence="16 17" key="1">
    <citation type="journal article" date="2018" name="Mol. Biol. Evol.">
        <title>Broad Genomic Sampling Reveals a Smut Pathogenic Ancestry of the Fungal Clade Ustilaginomycotina.</title>
        <authorList>
            <person name="Kijpornyongpan T."/>
            <person name="Mondo S.J."/>
            <person name="Barry K."/>
            <person name="Sandor L."/>
            <person name="Lee J."/>
            <person name="Lipzen A."/>
            <person name="Pangilinan J."/>
            <person name="LaButti K."/>
            <person name="Hainaut M."/>
            <person name="Henrissat B."/>
            <person name="Grigoriev I.V."/>
            <person name="Spatafora J.W."/>
            <person name="Aime M.C."/>
        </authorList>
    </citation>
    <scope>NUCLEOTIDE SEQUENCE [LARGE SCALE GENOMIC DNA]</scope>
    <source>
        <strain evidence="16 17">MCA 4658</strain>
    </source>
</reference>
<dbReference type="OrthoDB" id="17307at2759"/>
<evidence type="ECO:0000256" key="12">
    <source>
        <dbReference type="ARBA" id="ARBA00023242"/>
    </source>
</evidence>
<keyword evidence="8 14" id="KW-0862">Zinc</keyword>
<evidence type="ECO:0000256" key="5">
    <source>
        <dbReference type="ARBA" id="ARBA00022723"/>
    </source>
</evidence>
<evidence type="ECO:0000256" key="14">
    <source>
        <dbReference type="RuleBase" id="RU368090"/>
    </source>
</evidence>
<keyword evidence="11 14" id="KW-0234">DNA repair</keyword>
<evidence type="ECO:0000313" key="16">
    <source>
        <dbReference type="EMBL" id="PWN40018.1"/>
    </source>
</evidence>
<dbReference type="EMBL" id="KZ819433">
    <property type="protein sequence ID" value="PWN40018.1"/>
    <property type="molecule type" value="Genomic_DNA"/>
</dbReference>
<protein>
    <recommendedName>
        <fullName evidence="4 14">General transcription and DNA repair factor IIH subunit TFB4</fullName>
        <shortName evidence="14">TFIIH subunit TFB4</shortName>
    </recommendedName>
    <alternativeName>
        <fullName evidence="13 14">RNA polymerase II transcription factor B subunit 4</fullName>
    </alternativeName>
</protein>
<evidence type="ECO:0000256" key="2">
    <source>
        <dbReference type="ARBA" id="ARBA00004123"/>
    </source>
</evidence>
<dbReference type="PANTHER" id="PTHR12831:SF0">
    <property type="entry name" value="GENERAL TRANSCRIPTION FACTOR IIH SUBUNIT 3"/>
    <property type="match status" value="1"/>
</dbReference>
<dbReference type="Proteomes" id="UP000245783">
    <property type="component" value="Unassembled WGS sequence"/>
</dbReference>
<feature type="region of interest" description="Disordered" evidence="15">
    <location>
        <begin position="1"/>
        <end position="21"/>
    </location>
</feature>
<evidence type="ECO:0000256" key="8">
    <source>
        <dbReference type="ARBA" id="ARBA00022833"/>
    </source>
</evidence>
<evidence type="ECO:0000313" key="17">
    <source>
        <dbReference type="Proteomes" id="UP000245783"/>
    </source>
</evidence>
<comment type="function">
    <text evidence="1 14">Component of the general transcription and DNA repair factor IIH (TFIIH) core complex, which is involved in general and transcription-coupled nucleotide excision repair (NER) of damaged DNA and, when complexed to TFIIK, in RNA transcription by RNA polymerase II. In NER, TFIIH acts by opening DNA around the lesion to allow the excision of the damaged oligonucleotide and its replacement by a new DNA fragment. In transcription, TFIIH has an essential role in transcription initiation. When the pre-initiation complex (PIC) has been established, TFIIH is required for promoter opening and promoter escape. Phosphorylation of the C-terminal tail (CTD) of the largest subunit of RNA polymerase II by the kinase module TFIIK controls the initiation of transcription.</text>
</comment>
<dbReference type="FunCoup" id="A0A316VSJ3">
    <property type="interactions" value="738"/>
</dbReference>
<dbReference type="InParanoid" id="A0A316VSJ3"/>
<comment type="subcellular location">
    <subcellularLocation>
        <location evidence="2 14">Nucleus</location>
    </subcellularLocation>
</comment>
<feature type="compositionally biased region" description="Low complexity" evidence="15">
    <location>
        <begin position="7"/>
        <end position="21"/>
    </location>
</feature>
<keyword evidence="7 14" id="KW-0863">Zinc-finger</keyword>
<evidence type="ECO:0000256" key="1">
    <source>
        <dbReference type="ARBA" id="ARBA00002817"/>
    </source>
</evidence>
<dbReference type="GeneID" id="37038289"/>
<gene>
    <name evidence="16" type="ORF">IE81DRAFT_349620</name>
</gene>
<dbReference type="GO" id="GO:0000439">
    <property type="term" value="C:transcription factor TFIIH core complex"/>
    <property type="evidence" value="ECO:0007669"/>
    <property type="project" value="UniProtKB-UniRule"/>
</dbReference>